<reference evidence="6" key="1">
    <citation type="submission" date="2016-10" db="EMBL/GenBank/DDBJ databases">
        <authorList>
            <person name="Varghese N."/>
            <person name="Submissions S."/>
        </authorList>
    </citation>
    <scope>NUCLEOTIDE SEQUENCE [LARGE SCALE GENOMIC DNA]</scope>
    <source>
        <strain evidence="6">DSM 25055</strain>
    </source>
</reference>
<dbReference type="Pfam" id="PF01037">
    <property type="entry name" value="AsnC_trans_reg"/>
    <property type="match status" value="1"/>
</dbReference>
<dbReference type="Proteomes" id="UP000199114">
    <property type="component" value="Unassembled WGS sequence"/>
</dbReference>
<dbReference type="Gene3D" id="3.30.70.920">
    <property type="match status" value="1"/>
</dbReference>
<dbReference type="InterPro" id="IPR019887">
    <property type="entry name" value="Tscrpt_reg_AsnC/Lrp_C"/>
</dbReference>
<dbReference type="InterPro" id="IPR011008">
    <property type="entry name" value="Dimeric_a/b-barrel"/>
</dbReference>
<dbReference type="Gene3D" id="1.10.10.10">
    <property type="entry name" value="Winged helix-like DNA-binding domain superfamily/Winged helix DNA-binding domain"/>
    <property type="match status" value="1"/>
</dbReference>
<proteinExistence type="predicted"/>
<dbReference type="PRINTS" id="PR00033">
    <property type="entry name" value="HTHASNC"/>
</dbReference>
<accession>A0A1H9NS50</accession>
<dbReference type="InterPro" id="IPR036390">
    <property type="entry name" value="WH_DNA-bd_sf"/>
</dbReference>
<evidence type="ECO:0000256" key="3">
    <source>
        <dbReference type="ARBA" id="ARBA00023163"/>
    </source>
</evidence>
<dbReference type="GO" id="GO:0005829">
    <property type="term" value="C:cytosol"/>
    <property type="evidence" value="ECO:0007669"/>
    <property type="project" value="TreeGrafter"/>
</dbReference>
<dbReference type="CDD" id="cd00090">
    <property type="entry name" value="HTH_ARSR"/>
    <property type="match status" value="1"/>
</dbReference>
<evidence type="ECO:0000313" key="6">
    <source>
        <dbReference type="Proteomes" id="UP000199114"/>
    </source>
</evidence>
<dbReference type="GO" id="GO:0043200">
    <property type="term" value="P:response to amino acid"/>
    <property type="evidence" value="ECO:0007669"/>
    <property type="project" value="TreeGrafter"/>
</dbReference>
<name>A0A1H9NS50_9EURY</name>
<dbReference type="InterPro" id="IPR036388">
    <property type="entry name" value="WH-like_DNA-bd_sf"/>
</dbReference>
<dbReference type="PROSITE" id="PS50956">
    <property type="entry name" value="HTH_ASNC_2"/>
    <property type="match status" value="1"/>
</dbReference>
<dbReference type="Pfam" id="PF13412">
    <property type="entry name" value="HTH_24"/>
    <property type="match status" value="1"/>
</dbReference>
<dbReference type="OrthoDB" id="195008at2157"/>
<dbReference type="PANTHER" id="PTHR30154">
    <property type="entry name" value="LEUCINE-RESPONSIVE REGULATORY PROTEIN"/>
    <property type="match status" value="1"/>
</dbReference>
<dbReference type="SMART" id="SM00344">
    <property type="entry name" value="HTH_ASNC"/>
    <property type="match status" value="1"/>
</dbReference>
<keyword evidence="3" id="KW-0804">Transcription</keyword>
<feature type="domain" description="HTH asnC-type" evidence="4">
    <location>
        <begin position="10"/>
        <end position="71"/>
    </location>
</feature>
<evidence type="ECO:0000256" key="2">
    <source>
        <dbReference type="ARBA" id="ARBA00023125"/>
    </source>
</evidence>
<protein>
    <submittedName>
        <fullName evidence="5">DNA-binding transcriptional regulator, Lrp family</fullName>
    </submittedName>
</protein>
<evidence type="ECO:0000313" key="5">
    <source>
        <dbReference type="EMBL" id="SER38732.1"/>
    </source>
</evidence>
<keyword evidence="1" id="KW-0805">Transcription regulation</keyword>
<dbReference type="EMBL" id="FOFD01000005">
    <property type="protein sequence ID" value="SER38732.1"/>
    <property type="molecule type" value="Genomic_DNA"/>
</dbReference>
<evidence type="ECO:0000256" key="1">
    <source>
        <dbReference type="ARBA" id="ARBA00023015"/>
    </source>
</evidence>
<dbReference type="SUPFAM" id="SSF54909">
    <property type="entry name" value="Dimeric alpha+beta barrel"/>
    <property type="match status" value="1"/>
</dbReference>
<dbReference type="InterPro" id="IPR019888">
    <property type="entry name" value="Tscrpt_reg_AsnC-like"/>
</dbReference>
<evidence type="ECO:0000259" key="4">
    <source>
        <dbReference type="PROSITE" id="PS50956"/>
    </source>
</evidence>
<dbReference type="PANTHER" id="PTHR30154:SF34">
    <property type="entry name" value="TRANSCRIPTIONAL REGULATOR AZLB"/>
    <property type="match status" value="1"/>
</dbReference>
<organism evidence="5 6">
    <name type="scientific">Natrinema salaciae</name>
    <dbReference type="NCBI Taxonomy" id="1186196"/>
    <lineage>
        <taxon>Archaea</taxon>
        <taxon>Methanobacteriati</taxon>
        <taxon>Methanobacteriota</taxon>
        <taxon>Stenosarchaea group</taxon>
        <taxon>Halobacteria</taxon>
        <taxon>Halobacteriales</taxon>
        <taxon>Natrialbaceae</taxon>
        <taxon>Natrinema</taxon>
    </lineage>
</organism>
<dbReference type="RefSeq" id="WP_090620352.1">
    <property type="nucleotide sequence ID" value="NZ_FOFD01000005.1"/>
</dbReference>
<keyword evidence="2 5" id="KW-0238">DNA-binding</keyword>
<dbReference type="AlphaFoldDB" id="A0A1H9NS50"/>
<dbReference type="InterPro" id="IPR000485">
    <property type="entry name" value="AsnC-type_HTH_dom"/>
</dbReference>
<dbReference type="InterPro" id="IPR011991">
    <property type="entry name" value="ArsR-like_HTH"/>
</dbReference>
<keyword evidence="6" id="KW-1185">Reference proteome</keyword>
<dbReference type="GO" id="GO:0043565">
    <property type="term" value="F:sequence-specific DNA binding"/>
    <property type="evidence" value="ECO:0007669"/>
    <property type="project" value="InterPro"/>
</dbReference>
<gene>
    <name evidence="5" type="ORF">SAMN04489841_3714</name>
</gene>
<dbReference type="SUPFAM" id="SSF46785">
    <property type="entry name" value="Winged helix' DNA-binding domain"/>
    <property type="match status" value="1"/>
</dbReference>
<sequence length="171" mass="19470">MNHTNATSDLDENDLDIIRELERNDDKNLEELAAELDLSKSTVHYRLNRLKENGVITDISADIDPRALGMSMVIITEVYVSHESGYADEIGDKLVDVAGVQEVYYTMGDVDFMIVSRVQNHEQMNELIDEIVAIEGVNETSSRFVMRELSRGNRLLDTMSEEMIERVLETE</sequence>
<dbReference type="STRING" id="1186196.SAMN04489841_3714"/>